<feature type="compositionally biased region" description="Low complexity" evidence="9">
    <location>
        <begin position="16"/>
        <end position="34"/>
    </location>
</feature>
<comment type="catalytic activity">
    <reaction evidence="8">
        <text>L-seryl-[protein] + ATP = O-phospho-L-seryl-[protein] + ADP + H(+)</text>
        <dbReference type="Rhea" id="RHEA:17989"/>
        <dbReference type="Rhea" id="RHEA-COMP:9863"/>
        <dbReference type="Rhea" id="RHEA-COMP:11604"/>
        <dbReference type="ChEBI" id="CHEBI:15378"/>
        <dbReference type="ChEBI" id="CHEBI:29999"/>
        <dbReference type="ChEBI" id="CHEBI:30616"/>
        <dbReference type="ChEBI" id="CHEBI:83421"/>
        <dbReference type="ChEBI" id="CHEBI:456216"/>
        <dbReference type="EC" id="2.7.11.1"/>
    </reaction>
</comment>
<dbReference type="InterPro" id="IPR011009">
    <property type="entry name" value="Kinase-like_dom_sf"/>
</dbReference>
<feature type="compositionally biased region" description="Polar residues" evidence="9">
    <location>
        <begin position="102"/>
        <end position="111"/>
    </location>
</feature>
<evidence type="ECO:0000313" key="11">
    <source>
        <dbReference type="EMBL" id="GHP06454.1"/>
    </source>
</evidence>
<dbReference type="GO" id="GO:0005524">
    <property type="term" value="F:ATP binding"/>
    <property type="evidence" value="ECO:0007669"/>
    <property type="project" value="UniProtKB-KW"/>
</dbReference>
<dbReference type="GO" id="GO:0000278">
    <property type="term" value="P:mitotic cell cycle"/>
    <property type="evidence" value="ECO:0007669"/>
    <property type="project" value="TreeGrafter"/>
</dbReference>
<evidence type="ECO:0000256" key="7">
    <source>
        <dbReference type="ARBA" id="ARBA00047899"/>
    </source>
</evidence>
<feature type="domain" description="Serine/threonine-protein kinase haspin C-terminal" evidence="10">
    <location>
        <begin position="665"/>
        <end position="789"/>
    </location>
</feature>
<dbReference type="PANTHER" id="PTHR24419:SF18">
    <property type="entry name" value="SERINE_THREONINE-PROTEIN KINASE HASPIN"/>
    <property type="match status" value="1"/>
</dbReference>
<dbReference type="GO" id="GO:0072354">
    <property type="term" value="F:histone H3T3 kinase activity"/>
    <property type="evidence" value="ECO:0007669"/>
    <property type="project" value="TreeGrafter"/>
</dbReference>
<keyword evidence="12" id="KW-1185">Reference proteome</keyword>
<evidence type="ECO:0000256" key="6">
    <source>
        <dbReference type="ARBA" id="ARBA00022840"/>
    </source>
</evidence>
<dbReference type="Pfam" id="PF12330">
    <property type="entry name" value="Haspin_kinase"/>
    <property type="match status" value="1"/>
</dbReference>
<dbReference type="Proteomes" id="UP000660262">
    <property type="component" value="Unassembled WGS sequence"/>
</dbReference>
<comment type="catalytic activity">
    <reaction evidence="7">
        <text>L-threonyl-[protein] + ATP = O-phospho-L-threonyl-[protein] + ADP + H(+)</text>
        <dbReference type="Rhea" id="RHEA:46608"/>
        <dbReference type="Rhea" id="RHEA-COMP:11060"/>
        <dbReference type="Rhea" id="RHEA-COMP:11605"/>
        <dbReference type="ChEBI" id="CHEBI:15378"/>
        <dbReference type="ChEBI" id="CHEBI:30013"/>
        <dbReference type="ChEBI" id="CHEBI:30616"/>
        <dbReference type="ChEBI" id="CHEBI:61977"/>
        <dbReference type="ChEBI" id="CHEBI:456216"/>
        <dbReference type="EC" id="2.7.11.1"/>
    </reaction>
</comment>
<dbReference type="AlphaFoldDB" id="A0A830HH64"/>
<keyword evidence="3" id="KW-0808">Transferase</keyword>
<protein>
    <recommendedName>
        <fullName evidence="1">non-specific serine/threonine protein kinase</fullName>
        <ecNumber evidence="1">2.7.11.1</ecNumber>
    </recommendedName>
</protein>
<evidence type="ECO:0000256" key="4">
    <source>
        <dbReference type="ARBA" id="ARBA00022741"/>
    </source>
</evidence>
<feature type="region of interest" description="Disordered" evidence="9">
    <location>
        <begin position="193"/>
        <end position="223"/>
    </location>
</feature>
<feature type="compositionally biased region" description="Polar residues" evidence="9">
    <location>
        <begin position="46"/>
        <end position="73"/>
    </location>
</feature>
<dbReference type="Gene3D" id="3.30.200.20">
    <property type="entry name" value="Phosphorylase Kinase, domain 1"/>
    <property type="match status" value="1"/>
</dbReference>
<feature type="region of interest" description="Disordered" evidence="9">
    <location>
        <begin position="295"/>
        <end position="333"/>
    </location>
</feature>
<name>A0A830HH64_9CHLO</name>
<gene>
    <name evidence="11" type="ORF">PPROV_000519900</name>
</gene>
<feature type="region of interest" description="Disordered" evidence="9">
    <location>
        <begin position="1"/>
        <end position="132"/>
    </location>
</feature>
<feature type="compositionally biased region" description="Basic and acidic residues" evidence="9">
    <location>
        <begin position="193"/>
        <end position="204"/>
    </location>
</feature>
<keyword evidence="4" id="KW-0547">Nucleotide-binding</keyword>
<dbReference type="InterPro" id="IPR024604">
    <property type="entry name" value="GSG2_C"/>
</dbReference>
<dbReference type="PANTHER" id="PTHR24419">
    <property type="entry name" value="INTERLEUKIN-1 RECEPTOR-ASSOCIATED KINASE"/>
    <property type="match status" value="1"/>
</dbReference>
<evidence type="ECO:0000256" key="5">
    <source>
        <dbReference type="ARBA" id="ARBA00022777"/>
    </source>
</evidence>
<feature type="compositionally biased region" description="Acidic residues" evidence="9">
    <location>
        <begin position="251"/>
        <end position="261"/>
    </location>
</feature>
<sequence length="794" mass="86525">MAPAHAHASCKENDHANPPSSSSVAMSMSKSKNVGTYTRNRAKPVSTLSSISGNTTNMSTPMLATPSNSNSVTMMRDLKSPFLAGGGGSSNTRGDNSDRKLTSSVVSGASRQTRRKHHNKKHALVGSSHKQEEVSGNRRYSWVGRQLSYRPSTAAYPRKALPKTNLAQRQQEEYQRTMAEARAYFEDIDKEVLLEESPQKHAADNNDEPTVEEQSPLPPIQLASGRKVTREWVNSLPALEELEPINLETLVEDEGDGDGDDASTNTDEKDDVAAPLPVTRPSVAALGRRSSILLPPAMRKPSRGSLPRMSIMPSDATAAQRSTGSRGSARPRSSIVAACTSVAAERARHSSLAMPTLAEDEDAVTEPIEAVPTAVDPEEDGVADSLDTNLRALLNDCDQTGVKCEDDLPSMADVIDEFAPLPAALPVGGLGRKKKAAAAPPRLRKIGEGTFGEAFKDASGKVYKVVPMGGTVLVNGEEQKPVAELRAEAVVALRLSHLGGDGKSASYTCPFYAKTHAVRVCRGRYDDSLLAEWCRWDKENESENDRPDFFPEDQLFAVFIVADGGTDLERYRFRSYDEAIAVLFQASLALACGEGACEFEHRDLHWGNLLIAPAENELGPVMLNGAPVEIETSASCVKVTLIDFTLSRVVTPDGGVAFCDLEGDPALFDGPTGDTQADTYRRMRKAIPLETVCLMEEVEEEEEEEEDGDKTKAPKRTEMVTRRVRDWSKHVPSTNALWLHYLVDCVMNQKSGPGGLALNSEQTKVLRGFRKRSLRYESASEAVWDEAFRGLWHV</sequence>
<keyword evidence="2" id="KW-0723">Serine/threonine-protein kinase</keyword>
<feature type="compositionally biased region" description="Polar residues" evidence="9">
    <location>
        <begin position="317"/>
        <end position="326"/>
    </location>
</feature>
<evidence type="ECO:0000259" key="10">
    <source>
        <dbReference type="SMART" id="SM01331"/>
    </source>
</evidence>
<organism evidence="11 12">
    <name type="scientific">Pycnococcus provasolii</name>
    <dbReference type="NCBI Taxonomy" id="41880"/>
    <lineage>
        <taxon>Eukaryota</taxon>
        <taxon>Viridiplantae</taxon>
        <taxon>Chlorophyta</taxon>
        <taxon>Pseudoscourfieldiophyceae</taxon>
        <taxon>Pseudoscourfieldiales</taxon>
        <taxon>Pycnococcaceae</taxon>
        <taxon>Pycnococcus</taxon>
    </lineage>
</organism>
<dbReference type="SMART" id="SM01331">
    <property type="entry name" value="DUF3635"/>
    <property type="match status" value="1"/>
</dbReference>
<proteinExistence type="predicted"/>
<dbReference type="OrthoDB" id="21018at2759"/>
<dbReference type="EMBL" id="BNJQ01000013">
    <property type="protein sequence ID" value="GHP06454.1"/>
    <property type="molecule type" value="Genomic_DNA"/>
</dbReference>
<feature type="region of interest" description="Disordered" evidence="9">
    <location>
        <begin position="251"/>
        <end position="276"/>
    </location>
</feature>
<dbReference type="GO" id="GO:0005634">
    <property type="term" value="C:nucleus"/>
    <property type="evidence" value="ECO:0007669"/>
    <property type="project" value="TreeGrafter"/>
</dbReference>
<evidence type="ECO:0000256" key="8">
    <source>
        <dbReference type="ARBA" id="ARBA00048679"/>
    </source>
</evidence>
<evidence type="ECO:0000256" key="1">
    <source>
        <dbReference type="ARBA" id="ARBA00012513"/>
    </source>
</evidence>
<comment type="caution">
    <text evidence="11">The sequence shown here is derived from an EMBL/GenBank/DDBJ whole genome shotgun (WGS) entry which is preliminary data.</text>
</comment>
<evidence type="ECO:0000313" key="12">
    <source>
        <dbReference type="Proteomes" id="UP000660262"/>
    </source>
</evidence>
<dbReference type="SUPFAM" id="SSF56112">
    <property type="entry name" value="Protein kinase-like (PK-like)"/>
    <property type="match status" value="1"/>
</dbReference>
<evidence type="ECO:0000256" key="2">
    <source>
        <dbReference type="ARBA" id="ARBA00022527"/>
    </source>
</evidence>
<accession>A0A830HH64</accession>
<evidence type="ECO:0000256" key="9">
    <source>
        <dbReference type="SAM" id="MobiDB-lite"/>
    </source>
</evidence>
<keyword evidence="5" id="KW-0418">Kinase</keyword>
<keyword evidence="6" id="KW-0067">ATP-binding</keyword>
<dbReference type="Gene3D" id="1.10.510.10">
    <property type="entry name" value="Transferase(Phosphotransferase) domain 1"/>
    <property type="match status" value="1"/>
</dbReference>
<dbReference type="EC" id="2.7.11.1" evidence="1"/>
<dbReference type="GO" id="GO:0035556">
    <property type="term" value="P:intracellular signal transduction"/>
    <property type="evidence" value="ECO:0007669"/>
    <property type="project" value="TreeGrafter"/>
</dbReference>
<evidence type="ECO:0000256" key="3">
    <source>
        <dbReference type="ARBA" id="ARBA00022679"/>
    </source>
</evidence>
<feature type="compositionally biased region" description="Basic residues" evidence="9">
    <location>
        <begin position="112"/>
        <end position="123"/>
    </location>
</feature>
<reference evidence="11" key="1">
    <citation type="submission" date="2020-10" db="EMBL/GenBank/DDBJ databases">
        <title>Unveiling of a novel bifunctional photoreceptor, Dualchrome1, isolated from a cosmopolitan green alga.</title>
        <authorList>
            <person name="Suzuki S."/>
            <person name="Kawachi M."/>
        </authorList>
    </citation>
    <scope>NUCLEOTIDE SEQUENCE</scope>
    <source>
        <strain evidence="11">NIES 2893</strain>
    </source>
</reference>
<dbReference type="GO" id="GO:0005737">
    <property type="term" value="C:cytoplasm"/>
    <property type="evidence" value="ECO:0007669"/>
    <property type="project" value="TreeGrafter"/>
</dbReference>